<dbReference type="Pfam" id="PF00512">
    <property type="entry name" value="HisKA"/>
    <property type="match status" value="1"/>
</dbReference>
<evidence type="ECO:0000256" key="9">
    <source>
        <dbReference type="ARBA" id="ARBA00022777"/>
    </source>
</evidence>
<dbReference type="Gene3D" id="1.10.287.130">
    <property type="match status" value="1"/>
</dbReference>
<comment type="caution">
    <text evidence="17">The sequence shown here is derived from an EMBL/GenBank/DDBJ whole genome shotgun (WGS) entry which is preliminary data.</text>
</comment>
<dbReference type="SUPFAM" id="SSF55874">
    <property type="entry name" value="ATPase domain of HSP90 chaperone/DNA topoisomerase II/histidine kinase"/>
    <property type="match status" value="1"/>
</dbReference>
<dbReference type="SMART" id="SM00304">
    <property type="entry name" value="HAMP"/>
    <property type="match status" value="1"/>
</dbReference>
<dbReference type="InterPro" id="IPR005467">
    <property type="entry name" value="His_kinase_dom"/>
</dbReference>
<keyword evidence="18" id="KW-1185">Reference proteome</keyword>
<dbReference type="PANTHER" id="PTHR45528:SF1">
    <property type="entry name" value="SENSOR HISTIDINE KINASE CPXA"/>
    <property type="match status" value="1"/>
</dbReference>
<keyword evidence="11 14" id="KW-1133">Transmembrane helix</keyword>
<evidence type="ECO:0000256" key="5">
    <source>
        <dbReference type="ARBA" id="ARBA00022553"/>
    </source>
</evidence>
<keyword evidence="13 14" id="KW-0472">Membrane</keyword>
<evidence type="ECO:0000256" key="3">
    <source>
        <dbReference type="ARBA" id="ARBA00012438"/>
    </source>
</evidence>
<evidence type="ECO:0000256" key="13">
    <source>
        <dbReference type="ARBA" id="ARBA00023136"/>
    </source>
</evidence>
<dbReference type="CDD" id="cd06225">
    <property type="entry name" value="HAMP"/>
    <property type="match status" value="1"/>
</dbReference>
<keyword evidence="10 17" id="KW-0067">ATP-binding</keyword>
<proteinExistence type="predicted"/>
<feature type="transmembrane region" description="Helical" evidence="14">
    <location>
        <begin position="12"/>
        <end position="31"/>
    </location>
</feature>
<keyword evidence="9" id="KW-0418">Kinase</keyword>
<dbReference type="SMART" id="SM00387">
    <property type="entry name" value="HATPase_c"/>
    <property type="match status" value="1"/>
</dbReference>
<dbReference type="CDD" id="cd00075">
    <property type="entry name" value="HATPase"/>
    <property type="match status" value="1"/>
</dbReference>
<dbReference type="Gene3D" id="6.10.340.10">
    <property type="match status" value="1"/>
</dbReference>
<dbReference type="Proteomes" id="UP001595715">
    <property type="component" value="Unassembled WGS sequence"/>
</dbReference>
<dbReference type="SMART" id="SM00388">
    <property type="entry name" value="HisKA"/>
    <property type="match status" value="1"/>
</dbReference>
<evidence type="ECO:0000313" key="17">
    <source>
        <dbReference type="EMBL" id="MFC4099796.1"/>
    </source>
</evidence>
<evidence type="ECO:0000256" key="14">
    <source>
        <dbReference type="SAM" id="Phobius"/>
    </source>
</evidence>
<keyword evidence="7 14" id="KW-0812">Transmembrane</keyword>
<evidence type="ECO:0000259" key="16">
    <source>
        <dbReference type="PROSITE" id="PS50885"/>
    </source>
</evidence>
<dbReference type="SUPFAM" id="SSF158472">
    <property type="entry name" value="HAMP domain-like"/>
    <property type="match status" value="1"/>
</dbReference>
<dbReference type="CDD" id="cd00082">
    <property type="entry name" value="HisKA"/>
    <property type="match status" value="1"/>
</dbReference>
<dbReference type="Gene3D" id="3.30.565.10">
    <property type="entry name" value="Histidine kinase-like ATPase, C-terminal domain"/>
    <property type="match status" value="1"/>
</dbReference>
<evidence type="ECO:0000313" key="18">
    <source>
        <dbReference type="Proteomes" id="UP001595715"/>
    </source>
</evidence>
<dbReference type="InterPro" id="IPR003661">
    <property type="entry name" value="HisK_dim/P_dom"/>
</dbReference>
<name>A0ABV8K108_9BACL</name>
<dbReference type="EMBL" id="JBHSAM010000020">
    <property type="protein sequence ID" value="MFC4099796.1"/>
    <property type="molecule type" value="Genomic_DNA"/>
</dbReference>
<sequence>MVKSRRSFRSKMLGLFGLSMLLSGLLTYLLYKGLQSYYHEHVFAEDPIVRLRRFMSEVGDVNTFMVVFIPLAVLFFYLLSKPYAAYFEKISSGIRRLAGGDFATRVEIDSGDEFQTIAEDINRAGEKLKNAIERGDFAETSKDQLVLNLAHDLRTPLTSVLGYLDYILKNEQLPPEQAKHYAMIAYTKSRRLERLIEELFEITKMNYGMLDIERQPVDLSELLYQMAEEMVPIFENGGLSARLTVPARVMVSGDGAMLARVFENLLSNAARYGTDGRFIDIACETDPEAVTVRVTNYGNHIPEHELPFLFDMFYTGDRARTHQGGSTGLGLFIAKNIVERHGGSIAAHSDVTQTSFEVRLPLKREESPSGSSGTNLRKI</sequence>
<keyword evidence="5" id="KW-0597">Phosphoprotein</keyword>
<dbReference type="InterPro" id="IPR036097">
    <property type="entry name" value="HisK_dim/P_sf"/>
</dbReference>
<evidence type="ECO:0000256" key="1">
    <source>
        <dbReference type="ARBA" id="ARBA00000085"/>
    </source>
</evidence>
<evidence type="ECO:0000256" key="6">
    <source>
        <dbReference type="ARBA" id="ARBA00022679"/>
    </source>
</evidence>
<dbReference type="PROSITE" id="PS50109">
    <property type="entry name" value="HIS_KIN"/>
    <property type="match status" value="1"/>
</dbReference>
<dbReference type="SUPFAM" id="SSF47384">
    <property type="entry name" value="Homodimeric domain of signal transducing histidine kinase"/>
    <property type="match status" value="1"/>
</dbReference>
<gene>
    <name evidence="17" type="ORF">ACFOZ8_09010</name>
</gene>
<evidence type="ECO:0000256" key="12">
    <source>
        <dbReference type="ARBA" id="ARBA00023012"/>
    </source>
</evidence>
<keyword evidence="6" id="KW-0808">Transferase</keyword>
<dbReference type="InterPro" id="IPR004358">
    <property type="entry name" value="Sig_transdc_His_kin-like_C"/>
</dbReference>
<evidence type="ECO:0000256" key="2">
    <source>
        <dbReference type="ARBA" id="ARBA00004651"/>
    </source>
</evidence>
<dbReference type="Pfam" id="PF00672">
    <property type="entry name" value="HAMP"/>
    <property type="match status" value="1"/>
</dbReference>
<comment type="catalytic activity">
    <reaction evidence="1">
        <text>ATP + protein L-histidine = ADP + protein N-phospho-L-histidine.</text>
        <dbReference type="EC" id="2.7.13.3"/>
    </reaction>
</comment>
<feature type="transmembrane region" description="Helical" evidence="14">
    <location>
        <begin position="61"/>
        <end position="79"/>
    </location>
</feature>
<dbReference type="GO" id="GO:0005524">
    <property type="term" value="F:ATP binding"/>
    <property type="evidence" value="ECO:0007669"/>
    <property type="project" value="UniProtKB-KW"/>
</dbReference>
<evidence type="ECO:0000256" key="4">
    <source>
        <dbReference type="ARBA" id="ARBA00022475"/>
    </source>
</evidence>
<keyword evidence="4" id="KW-1003">Cell membrane</keyword>
<dbReference type="PRINTS" id="PR00344">
    <property type="entry name" value="BCTRLSENSOR"/>
</dbReference>
<dbReference type="PANTHER" id="PTHR45528">
    <property type="entry name" value="SENSOR HISTIDINE KINASE CPXA"/>
    <property type="match status" value="1"/>
</dbReference>
<dbReference type="InterPro" id="IPR050398">
    <property type="entry name" value="HssS/ArlS-like"/>
</dbReference>
<dbReference type="InterPro" id="IPR036890">
    <property type="entry name" value="HATPase_C_sf"/>
</dbReference>
<evidence type="ECO:0000256" key="11">
    <source>
        <dbReference type="ARBA" id="ARBA00022989"/>
    </source>
</evidence>
<dbReference type="InterPro" id="IPR003594">
    <property type="entry name" value="HATPase_dom"/>
</dbReference>
<dbReference type="PROSITE" id="PS50885">
    <property type="entry name" value="HAMP"/>
    <property type="match status" value="1"/>
</dbReference>
<feature type="domain" description="Histidine kinase" evidence="15">
    <location>
        <begin position="148"/>
        <end position="364"/>
    </location>
</feature>
<dbReference type="EC" id="2.7.13.3" evidence="3"/>
<keyword evidence="8" id="KW-0547">Nucleotide-binding</keyword>
<dbReference type="RefSeq" id="WP_377718474.1">
    <property type="nucleotide sequence ID" value="NZ_JBHSAM010000020.1"/>
</dbReference>
<protein>
    <recommendedName>
        <fullName evidence="3">histidine kinase</fullName>
        <ecNumber evidence="3">2.7.13.3</ecNumber>
    </recommendedName>
</protein>
<dbReference type="InterPro" id="IPR003660">
    <property type="entry name" value="HAMP_dom"/>
</dbReference>
<comment type="subcellular location">
    <subcellularLocation>
        <location evidence="2">Cell membrane</location>
        <topology evidence="2">Multi-pass membrane protein</topology>
    </subcellularLocation>
</comment>
<dbReference type="Pfam" id="PF02518">
    <property type="entry name" value="HATPase_c"/>
    <property type="match status" value="1"/>
</dbReference>
<evidence type="ECO:0000256" key="10">
    <source>
        <dbReference type="ARBA" id="ARBA00022840"/>
    </source>
</evidence>
<organism evidence="17 18">
    <name type="scientific">Paenibacillus xanthanilyticus</name>
    <dbReference type="NCBI Taxonomy" id="1783531"/>
    <lineage>
        <taxon>Bacteria</taxon>
        <taxon>Bacillati</taxon>
        <taxon>Bacillota</taxon>
        <taxon>Bacilli</taxon>
        <taxon>Bacillales</taxon>
        <taxon>Paenibacillaceae</taxon>
        <taxon>Paenibacillus</taxon>
    </lineage>
</organism>
<evidence type="ECO:0000259" key="15">
    <source>
        <dbReference type="PROSITE" id="PS50109"/>
    </source>
</evidence>
<accession>A0ABV8K108</accession>
<feature type="domain" description="HAMP" evidence="16">
    <location>
        <begin position="88"/>
        <end position="133"/>
    </location>
</feature>
<evidence type="ECO:0000256" key="8">
    <source>
        <dbReference type="ARBA" id="ARBA00022741"/>
    </source>
</evidence>
<keyword evidence="12" id="KW-0902">Two-component regulatory system</keyword>
<evidence type="ECO:0000256" key="7">
    <source>
        <dbReference type="ARBA" id="ARBA00022692"/>
    </source>
</evidence>
<reference evidence="18" key="1">
    <citation type="journal article" date="2019" name="Int. J. Syst. Evol. Microbiol.">
        <title>The Global Catalogue of Microorganisms (GCM) 10K type strain sequencing project: providing services to taxonomists for standard genome sequencing and annotation.</title>
        <authorList>
            <consortium name="The Broad Institute Genomics Platform"/>
            <consortium name="The Broad Institute Genome Sequencing Center for Infectious Disease"/>
            <person name="Wu L."/>
            <person name="Ma J."/>
        </authorList>
    </citation>
    <scope>NUCLEOTIDE SEQUENCE [LARGE SCALE GENOMIC DNA]</scope>
    <source>
        <strain evidence="18">IBRC-M 10987</strain>
    </source>
</reference>